<dbReference type="Pfam" id="PF01636">
    <property type="entry name" value="APH"/>
    <property type="match status" value="1"/>
</dbReference>
<organism evidence="2 3">
    <name type="scientific">Microlunatus parietis</name>
    <dbReference type="NCBI Taxonomy" id="682979"/>
    <lineage>
        <taxon>Bacteria</taxon>
        <taxon>Bacillati</taxon>
        <taxon>Actinomycetota</taxon>
        <taxon>Actinomycetes</taxon>
        <taxon>Propionibacteriales</taxon>
        <taxon>Propionibacteriaceae</taxon>
        <taxon>Microlunatus</taxon>
    </lineage>
</organism>
<keyword evidence="3" id="KW-1185">Reference proteome</keyword>
<gene>
    <name evidence="2" type="ORF">BKA15_004542</name>
</gene>
<dbReference type="AlphaFoldDB" id="A0A7Y9LDU2"/>
<dbReference type="EMBL" id="JACCBU010000001">
    <property type="protein sequence ID" value="NYE73213.1"/>
    <property type="molecule type" value="Genomic_DNA"/>
</dbReference>
<reference evidence="2 3" key="1">
    <citation type="submission" date="2020-07" db="EMBL/GenBank/DDBJ databases">
        <title>Sequencing the genomes of 1000 actinobacteria strains.</title>
        <authorList>
            <person name="Klenk H.-P."/>
        </authorList>
    </citation>
    <scope>NUCLEOTIDE SEQUENCE [LARGE SCALE GENOMIC DNA]</scope>
    <source>
        <strain evidence="2 3">DSM 22083</strain>
    </source>
</reference>
<dbReference type="InterPro" id="IPR011009">
    <property type="entry name" value="Kinase-like_dom_sf"/>
</dbReference>
<accession>A0A7Y9LDU2</accession>
<proteinExistence type="predicted"/>
<name>A0A7Y9LDU2_9ACTN</name>
<dbReference type="RefSeq" id="WP_179754543.1">
    <property type="nucleotide sequence ID" value="NZ_JACCBU010000001.1"/>
</dbReference>
<feature type="domain" description="Aminoglycoside phosphotransferase" evidence="1">
    <location>
        <begin position="19"/>
        <end position="194"/>
    </location>
</feature>
<dbReference type="Proteomes" id="UP000569914">
    <property type="component" value="Unassembled WGS sequence"/>
</dbReference>
<evidence type="ECO:0000313" key="3">
    <source>
        <dbReference type="Proteomes" id="UP000569914"/>
    </source>
</evidence>
<evidence type="ECO:0000259" key="1">
    <source>
        <dbReference type="Pfam" id="PF01636"/>
    </source>
</evidence>
<dbReference type="InterPro" id="IPR002575">
    <property type="entry name" value="Aminoglycoside_PTrfase"/>
</dbReference>
<comment type="caution">
    <text evidence="2">The sequence shown here is derived from an EMBL/GenBank/DDBJ whole genome shotgun (WGS) entry which is preliminary data.</text>
</comment>
<evidence type="ECO:0000313" key="2">
    <source>
        <dbReference type="EMBL" id="NYE73213.1"/>
    </source>
</evidence>
<protein>
    <recommendedName>
        <fullName evidence="1">Aminoglycoside phosphotransferase domain-containing protein</fullName>
    </recommendedName>
</protein>
<dbReference type="SUPFAM" id="SSF56112">
    <property type="entry name" value="Protein kinase-like (PK-like)"/>
    <property type="match status" value="1"/>
</dbReference>
<sequence length="282" mass="30343">MYESRPLPGHPDVLRLTCATGDFVIKKPWDPLDVELYSRVEVRLNDLGIRQARQLRTSAGALLASTGHAVQEFLSGEVLADHPGPALTRRFLTHLAEYDSALAGLAVPAELAARDSVWTRVVRPGYLIAELPGLLARQPQLGLDRAPIDRLLGVLSDGPDRLTSTAGRQLVHGDLGPDNVLADRAGLVIIDFTPYHDSVLLGLGSAVYFFQLHGQDPTRADLEASFASYGADPAAGWATLAREALRRLATPFAAAAERGTGLDETAARRRHRAVATLATLIP</sequence>